<feature type="domain" description="O-GlcNAc transferase C-terminal" evidence="10">
    <location>
        <begin position="965"/>
        <end position="1104"/>
    </location>
</feature>
<feature type="repeat" description="TPR" evidence="8">
    <location>
        <begin position="787"/>
        <end position="820"/>
    </location>
</feature>
<dbReference type="InterPro" id="IPR011990">
    <property type="entry name" value="TPR-like_helical_dom_sf"/>
</dbReference>
<dbReference type="InterPro" id="IPR019734">
    <property type="entry name" value="TPR_rpt"/>
</dbReference>
<evidence type="ECO:0000313" key="12">
    <source>
        <dbReference type="Proteomes" id="UP000070544"/>
    </source>
</evidence>
<protein>
    <recommendedName>
        <fullName evidence="3">protein O-GlcNAc transferase</fullName>
        <ecNumber evidence="3">2.4.1.255</ecNumber>
    </recommendedName>
</protein>
<dbReference type="EC" id="2.4.1.255" evidence="3"/>
<keyword evidence="5 11" id="KW-0808">Transferase</keyword>
<dbReference type="GO" id="GO:0097363">
    <property type="term" value="F:protein O-acetylglucosaminyltransferase activity"/>
    <property type="evidence" value="ECO:0007669"/>
    <property type="project" value="UniProtKB-EC"/>
</dbReference>
<dbReference type="Pfam" id="PF13432">
    <property type="entry name" value="TPR_16"/>
    <property type="match status" value="1"/>
</dbReference>
<keyword evidence="7 8" id="KW-0802">TPR repeat</keyword>
<evidence type="ECO:0000256" key="3">
    <source>
        <dbReference type="ARBA" id="ARBA00011970"/>
    </source>
</evidence>
<feature type="region of interest" description="Disordered" evidence="9">
    <location>
        <begin position="1665"/>
        <end position="1703"/>
    </location>
</feature>
<keyword evidence="4" id="KW-0328">Glycosyltransferase</keyword>
<feature type="compositionally biased region" description="Polar residues" evidence="9">
    <location>
        <begin position="1529"/>
        <end position="1545"/>
    </location>
</feature>
<evidence type="ECO:0000259" key="10">
    <source>
        <dbReference type="Pfam" id="PF13844"/>
    </source>
</evidence>
<dbReference type="PANTHER" id="PTHR44998:SF1">
    <property type="entry name" value="UDP-N-ACETYLGLUCOSAMINE--PEPTIDE N-ACETYLGLUCOSAMINYLTRANSFERASE 110 KDA SUBUNIT"/>
    <property type="match status" value="1"/>
</dbReference>
<keyword evidence="6" id="KW-0677">Repeat</keyword>
<comment type="pathway">
    <text evidence="1">Protein modification; protein glycosylation.</text>
</comment>
<dbReference type="PROSITE" id="PS50005">
    <property type="entry name" value="TPR"/>
    <property type="match status" value="2"/>
</dbReference>
<dbReference type="Gene3D" id="3.40.50.11380">
    <property type="match status" value="1"/>
</dbReference>
<evidence type="ECO:0000256" key="6">
    <source>
        <dbReference type="ARBA" id="ARBA00022737"/>
    </source>
</evidence>
<reference evidence="11 12" key="1">
    <citation type="journal article" date="2015" name="Genome Biol. Evol.">
        <title>Phylogenomic analyses indicate that early fungi evolved digesting cell walls of algal ancestors of land plants.</title>
        <authorList>
            <person name="Chang Y."/>
            <person name="Wang S."/>
            <person name="Sekimoto S."/>
            <person name="Aerts A.L."/>
            <person name="Choi C."/>
            <person name="Clum A."/>
            <person name="LaButti K.M."/>
            <person name="Lindquist E.A."/>
            <person name="Yee Ngan C."/>
            <person name="Ohm R.A."/>
            <person name="Salamov A.A."/>
            <person name="Grigoriev I.V."/>
            <person name="Spatafora J.W."/>
            <person name="Berbee M.L."/>
        </authorList>
    </citation>
    <scope>NUCLEOTIDE SEQUENCE [LARGE SCALE GENOMIC DNA]</scope>
    <source>
        <strain evidence="11 12">JEL478</strain>
    </source>
</reference>
<gene>
    <name evidence="11" type="ORF">M427DRAFT_128110</name>
</gene>
<dbReference type="OMA" id="NRANHIT"/>
<dbReference type="Gene3D" id="3.40.50.2000">
    <property type="entry name" value="Glycogen Phosphorylase B"/>
    <property type="match status" value="1"/>
</dbReference>
<dbReference type="InterPro" id="IPR029489">
    <property type="entry name" value="OGT/SEC/SPY_C"/>
</dbReference>
<proteinExistence type="inferred from homology"/>
<evidence type="ECO:0000256" key="4">
    <source>
        <dbReference type="ARBA" id="ARBA00022676"/>
    </source>
</evidence>
<evidence type="ECO:0000256" key="5">
    <source>
        <dbReference type="ARBA" id="ARBA00022679"/>
    </source>
</evidence>
<evidence type="ECO:0000256" key="9">
    <source>
        <dbReference type="SAM" id="MobiDB-lite"/>
    </source>
</evidence>
<dbReference type="Gene3D" id="1.25.40.10">
    <property type="entry name" value="Tetratricopeptide repeat domain"/>
    <property type="match status" value="3"/>
</dbReference>
<evidence type="ECO:0000313" key="11">
    <source>
        <dbReference type="EMBL" id="KXS10170.1"/>
    </source>
</evidence>
<evidence type="ECO:0000256" key="2">
    <source>
        <dbReference type="ARBA" id="ARBA00005386"/>
    </source>
</evidence>
<dbReference type="GO" id="GO:0006493">
    <property type="term" value="P:protein O-linked glycosylation"/>
    <property type="evidence" value="ECO:0007669"/>
    <property type="project" value="TreeGrafter"/>
</dbReference>
<feature type="region of interest" description="Disordered" evidence="9">
    <location>
        <begin position="1218"/>
        <end position="1245"/>
    </location>
</feature>
<sequence length="1734" mass="190586">MDPRARDREAATRSSAFPLAAHRADATSSAHGANGRGVGIPGPDGATMVGFAPVAGSLAGQAMMGFQPNLRMPQQPPTPPIERGFINGGLHSRRTASGPDPVIINSLNPQLMVPTTRPGATLQPAMNTGAWEPSHALMVPGQAVGAYGVIGTAPFSGGMFPGIQLPFPSDPRHALSQTVQPQGIPIPHAGAALGFGPSLPHSHSPMQGILQHGLPSQGMLPNVGIPSSPSKFFHHPHQRPPPGVVYSLAQLHLASPPSAQAMVAPVMYQMPSVVQHQPVLVHTPYGGVYITSNGQIFHARDPSAAISSGVLASGALVHAVTAARALAEAQAQAIAASQSRAQAVVPAPIQMPQPVPEHGQPGPQGPNKEWFDYLLQTAHVKYNAGEYAATLSILQDLHAAYPTNLPTLLLLGCTCYSLGLHGLAVGYNERILGIDPNFAEAYSNLGTTFRAMAQGGGNGIVGGGWMGAQAGMLATTSATAGTLAHRSSAELLDTAEKCYRQAISIRPKYWDASINLAGMLSGLGRFREALEVYDEIERKMEEDFAEDERMCNVGVHVGQGQGVNVDDDRVLAATLIAAEKRRKHRAMMARAHGFVAPNENSGFTSSRRKDLYYAKGNLWYASGDVWAAKREYLKALVCVGLDVGAVYDSCTAGTLPAQTVTPAQALQMLHRKPGDPAGESLYSPTTSSTLQTLAKMYQDAQMPHLAVALYYISLSIHPTANTCNNLGILLSPQRLDESIAWYEVGLQLDPTHVHLYTNLGSALKDRGQTAEGINCYQRAIALQPDFYIALANLANVFKDLGRVDEAIDLYRRALRCKPDFVEAFCNYVNSLLFVCDWTDREENLRKISDVVNTQLREGKRTNPKQVPTVLPFHTFTYSSLSAYQVREISRRNAERVVWNVATSDWFPGFPTRPLKICRIAAAVSNGSTMEFLQAWSRLASSTGPVAALMANPSNISSLAVRSASYPYPYPVPPLPNPHIKIGYVSSDFNNHPLAHLMQSVFGLHSRNKFQVFCYSLTPSDDSPYRKKIEREAYKFVDLSSLGPKDIVERILNDGIHILVNLNGYTKGGRNEIFAARPAPLAMTYMGFAGTMGAGSVGDYEVEDDEVVAGNSHKLDDGDESDPDVAFFDGIADRWMDYFVADEVAAPRRVICDEPDNVEMLTMLQTGTLRRNKIWARDTNKVFTEFMVYMPQSYFVNDHRQGFREEDSSEIDRIVAENTSEQVTGHMDSGPTPAGSDDESHLSEQEKLRWRKEELRRLRMRAEVFPKVPEDTVIFANFNQLYKIDPMIFRTWCNILRRVPNSILWLLRFPPAGEHHLKQKAREYAGEEVAQRVVFTDVASKHVHIHRGRIADLFLDTPECNAHTTAADILWSGTPLVTFPKYEFKMCSRVAASIAYGTGLWPDAELPGMMEELVAIRRVEDSTWPSIWAEASRFADEKSKIVTGTSAVNDKDHWAEMDGLRQIRGGKSGRYERLRNPAHVGHLMVCTSYQEYEDRAVQFGSGVRWEWKAIGSWKNPRPDGTEPEIKEEASSASNLGVIPKQSSSNGKELGRGKLTLSTEVLRTPAAAHTHNVVHALGLGFSTSFFTPAGPSTHSKILSPFFPSNATPTHIFAPRGPLVRLRRRLFLTRDVMPLFDTGKWVRDLEKGILECWARWERGWAKLQERNRREMEEGGLSAPVRMDQGAATERKRRRRDSNTSEPLFVRGGYGVSGSQDHIIRRPISTRCIWIEEDSLSP</sequence>
<accession>A0A139A080</accession>
<feature type="repeat" description="TPR" evidence="8">
    <location>
        <begin position="753"/>
        <end position="786"/>
    </location>
</feature>
<dbReference type="PANTHER" id="PTHR44998">
    <property type="match status" value="1"/>
</dbReference>
<dbReference type="PROSITE" id="PS50890">
    <property type="entry name" value="PUA"/>
    <property type="match status" value="1"/>
</dbReference>
<organism evidence="11 12">
    <name type="scientific">Gonapodya prolifera (strain JEL478)</name>
    <name type="common">Monoblepharis prolifera</name>
    <dbReference type="NCBI Taxonomy" id="1344416"/>
    <lineage>
        <taxon>Eukaryota</taxon>
        <taxon>Fungi</taxon>
        <taxon>Fungi incertae sedis</taxon>
        <taxon>Chytridiomycota</taxon>
        <taxon>Chytridiomycota incertae sedis</taxon>
        <taxon>Monoblepharidomycetes</taxon>
        <taxon>Monoblepharidales</taxon>
        <taxon>Gonapodyaceae</taxon>
        <taxon>Gonapodya</taxon>
    </lineage>
</organism>
<dbReference type="Proteomes" id="UP000070544">
    <property type="component" value="Unassembled WGS sequence"/>
</dbReference>
<dbReference type="EMBL" id="KQ965836">
    <property type="protein sequence ID" value="KXS10170.1"/>
    <property type="molecule type" value="Genomic_DNA"/>
</dbReference>
<dbReference type="STRING" id="1344416.A0A139A080"/>
<dbReference type="PROSITE" id="PS50293">
    <property type="entry name" value="TPR_REGION"/>
    <property type="match status" value="1"/>
</dbReference>
<feature type="region of interest" description="Disordered" evidence="9">
    <location>
        <begin position="1511"/>
        <end position="1550"/>
    </location>
</feature>
<feature type="compositionally biased region" description="Basic and acidic residues" evidence="9">
    <location>
        <begin position="1515"/>
        <end position="1528"/>
    </location>
</feature>
<evidence type="ECO:0000256" key="8">
    <source>
        <dbReference type="PROSITE-ProRule" id="PRU00339"/>
    </source>
</evidence>
<evidence type="ECO:0000256" key="7">
    <source>
        <dbReference type="ARBA" id="ARBA00022803"/>
    </source>
</evidence>
<dbReference type="Pfam" id="PF13844">
    <property type="entry name" value="Glyco_transf_41"/>
    <property type="match status" value="2"/>
</dbReference>
<feature type="compositionally biased region" description="Basic and acidic residues" evidence="9">
    <location>
        <begin position="1"/>
        <end position="11"/>
    </location>
</feature>
<dbReference type="SUPFAM" id="SSF48452">
    <property type="entry name" value="TPR-like"/>
    <property type="match status" value="2"/>
</dbReference>
<feature type="region of interest" description="Disordered" evidence="9">
    <location>
        <begin position="1"/>
        <end position="39"/>
    </location>
</feature>
<comment type="similarity">
    <text evidence="2">Belongs to the glycosyltransferase 41 family. O-GlcNAc transferase subfamily.</text>
</comment>
<keyword evidence="12" id="KW-1185">Reference proteome</keyword>
<evidence type="ECO:0000256" key="1">
    <source>
        <dbReference type="ARBA" id="ARBA00004922"/>
    </source>
</evidence>
<dbReference type="OrthoDB" id="421121at2759"/>
<name>A0A139A080_GONPJ</name>
<feature type="domain" description="O-GlcNAc transferase C-terminal" evidence="10">
    <location>
        <begin position="1266"/>
        <end position="1397"/>
    </location>
</feature>
<dbReference type="SMART" id="SM00028">
    <property type="entry name" value="TPR"/>
    <property type="match status" value="6"/>
</dbReference>